<keyword evidence="2" id="KW-1185">Reference proteome</keyword>
<evidence type="ECO:0000313" key="2">
    <source>
        <dbReference type="Proteomes" id="UP000320421"/>
    </source>
</evidence>
<gene>
    <name evidence="1" type="ORF">HG66A1_20340</name>
</gene>
<proteinExistence type="predicted"/>
<reference evidence="1 2" key="1">
    <citation type="submission" date="2019-02" db="EMBL/GenBank/DDBJ databases">
        <title>Deep-cultivation of Planctomycetes and their phenomic and genomic characterization uncovers novel biology.</title>
        <authorList>
            <person name="Wiegand S."/>
            <person name="Jogler M."/>
            <person name="Boedeker C."/>
            <person name="Pinto D."/>
            <person name="Vollmers J."/>
            <person name="Rivas-Marin E."/>
            <person name="Kohn T."/>
            <person name="Peeters S.H."/>
            <person name="Heuer A."/>
            <person name="Rast P."/>
            <person name="Oberbeckmann S."/>
            <person name="Bunk B."/>
            <person name="Jeske O."/>
            <person name="Meyerdierks A."/>
            <person name="Storesund J.E."/>
            <person name="Kallscheuer N."/>
            <person name="Luecker S."/>
            <person name="Lage O.M."/>
            <person name="Pohl T."/>
            <person name="Merkel B.J."/>
            <person name="Hornburger P."/>
            <person name="Mueller R.-W."/>
            <person name="Bruemmer F."/>
            <person name="Labrenz M."/>
            <person name="Spormann A.M."/>
            <person name="Op den Camp H."/>
            <person name="Overmann J."/>
            <person name="Amann R."/>
            <person name="Jetten M.S.M."/>
            <person name="Mascher T."/>
            <person name="Medema M.H."/>
            <person name="Devos D.P."/>
            <person name="Kaster A.-K."/>
            <person name="Ovreas L."/>
            <person name="Rohde M."/>
            <person name="Galperin M.Y."/>
            <person name="Jogler C."/>
        </authorList>
    </citation>
    <scope>NUCLEOTIDE SEQUENCE [LARGE SCALE GENOMIC DNA]</scope>
    <source>
        <strain evidence="1 2">HG66A1</strain>
    </source>
</reference>
<protein>
    <submittedName>
        <fullName evidence="1">Uncharacterized protein</fullName>
    </submittedName>
</protein>
<evidence type="ECO:0000313" key="1">
    <source>
        <dbReference type="EMBL" id="QDT20249.1"/>
    </source>
</evidence>
<sequence length="40" mass="4707">MNEPVDTVTRYQMLITNLLTLHANKINSLFKRKQATNIQF</sequence>
<dbReference type="EMBL" id="CP036266">
    <property type="protein sequence ID" value="QDT20249.1"/>
    <property type="molecule type" value="Genomic_DNA"/>
</dbReference>
<organism evidence="1 2">
    <name type="scientific">Gimesia chilikensis</name>
    <dbReference type="NCBI Taxonomy" id="2605989"/>
    <lineage>
        <taxon>Bacteria</taxon>
        <taxon>Pseudomonadati</taxon>
        <taxon>Planctomycetota</taxon>
        <taxon>Planctomycetia</taxon>
        <taxon>Planctomycetales</taxon>
        <taxon>Planctomycetaceae</taxon>
        <taxon>Gimesia</taxon>
    </lineage>
</organism>
<dbReference type="Proteomes" id="UP000320421">
    <property type="component" value="Chromosome"/>
</dbReference>
<dbReference type="AlphaFoldDB" id="A0A517PLK4"/>
<name>A0A517PLK4_9PLAN</name>
<accession>A0A517PLK4</accession>